<dbReference type="AlphaFoldDB" id="A0A4Y8CI39"/>
<evidence type="ECO:0000313" key="3">
    <source>
        <dbReference type="Proteomes" id="UP000297299"/>
    </source>
</evidence>
<keyword evidence="3" id="KW-1185">Reference proteome</keyword>
<evidence type="ECO:0000256" key="1">
    <source>
        <dbReference type="SAM" id="MobiDB-lite"/>
    </source>
</evidence>
<comment type="caution">
    <text evidence="2">The sequence shown here is derived from an EMBL/GenBank/DDBJ whole genome shotgun (WGS) entry which is preliminary data.</text>
</comment>
<name>A0A4Y8CI39_9HELO</name>
<protein>
    <submittedName>
        <fullName evidence="2">Uncharacterized protein</fullName>
    </submittedName>
</protein>
<sequence length="80" mass="8379">MGSEPGRNPIGTPSSVSLKTTIPTISLTSSELTTTSTSEIKSPQRIGMKSRMKASPSATVSTSSAAEKKDQLIVKLKLSK</sequence>
<gene>
    <name evidence="2" type="ORF">BOTCAL_0640g00080</name>
</gene>
<feature type="compositionally biased region" description="Low complexity" evidence="1">
    <location>
        <begin position="17"/>
        <end position="41"/>
    </location>
</feature>
<feature type="region of interest" description="Disordered" evidence="1">
    <location>
        <begin position="1"/>
        <end position="67"/>
    </location>
</feature>
<proteinExistence type="predicted"/>
<feature type="compositionally biased region" description="Low complexity" evidence="1">
    <location>
        <begin position="54"/>
        <end position="65"/>
    </location>
</feature>
<accession>A0A4Y8CI39</accession>
<dbReference type="EMBL" id="PHWZ01000637">
    <property type="protein sequence ID" value="TEY34257.1"/>
    <property type="molecule type" value="Genomic_DNA"/>
</dbReference>
<reference evidence="2 3" key="1">
    <citation type="submission" date="2017-11" db="EMBL/GenBank/DDBJ databases">
        <title>Comparative genomics of Botrytis spp.</title>
        <authorList>
            <person name="Valero-Jimenez C.A."/>
            <person name="Tapia P."/>
            <person name="Veloso J."/>
            <person name="Silva-Moreno E."/>
            <person name="Staats M."/>
            <person name="Valdes J.H."/>
            <person name="Van Kan J.A.L."/>
        </authorList>
    </citation>
    <scope>NUCLEOTIDE SEQUENCE [LARGE SCALE GENOMIC DNA]</scope>
    <source>
        <strain evidence="2 3">MUCL2830</strain>
    </source>
</reference>
<organism evidence="2 3">
    <name type="scientific">Botryotinia calthae</name>
    <dbReference type="NCBI Taxonomy" id="38488"/>
    <lineage>
        <taxon>Eukaryota</taxon>
        <taxon>Fungi</taxon>
        <taxon>Dikarya</taxon>
        <taxon>Ascomycota</taxon>
        <taxon>Pezizomycotina</taxon>
        <taxon>Leotiomycetes</taxon>
        <taxon>Helotiales</taxon>
        <taxon>Sclerotiniaceae</taxon>
        <taxon>Botryotinia</taxon>
    </lineage>
</organism>
<evidence type="ECO:0000313" key="2">
    <source>
        <dbReference type="EMBL" id="TEY34257.1"/>
    </source>
</evidence>
<dbReference type="Proteomes" id="UP000297299">
    <property type="component" value="Unassembled WGS sequence"/>
</dbReference>